<dbReference type="Proteomes" id="UP000703590">
    <property type="component" value="Unassembled WGS sequence"/>
</dbReference>
<dbReference type="InterPro" id="IPR001584">
    <property type="entry name" value="Integrase_cat-core"/>
</dbReference>
<dbReference type="InterPro" id="IPR025948">
    <property type="entry name" value="HTH-like_dom"/>
</dbReference>
<evidence type="ECO:0000313" key="2">
    <source>
        <dbReference type="EMBL" id="MBN2965622.1"/>
    </source>
</evidence>
<keyword evidence="3" id="KW-1185">Reference proteome</keyword>
<dbReference type="InterPro" id="IPR012337">
    <property type="entry name" value="RNaseH-like_sf"/>
</dbReference>
<dbReference type="PANTHER" id="PTHR46889">
    <property type="entry name" value="TRANSPOSASE INSF FOR INSERTION SEQUENCE IS3B-RELATED"/>
    <property type="match status" value="1"/>
</dbReference>
<dbReference type="InterPro" id="IPR036397">
    <property type="entry name" value="RNaseH_sf"/>
</dbReference>
<organism evidence="2 3">
    <name type="scientific">Sulfurospirillum tamanense</name>
    <dbReference type="NCBI Taxonomy" id="2813362"/>
    <lineage>
        <taxon>Bacteria</taxon>
        <taxon>Pseudomonadati</taxon>
        <taxon>Campylobacterota</taxon>
        <taxon>Epsilonproteobacteria</taxon>
        <taxon>Campylobacterales</taxon>
        <taxon>Sulfurospirillaceae</taxon>
        <taxon>Sulfurospirillum</taxon>
    </lineage>
</organism>
<evidence type="ECO:0000259" key="1">
    <source>
        <dbReference type="PROSITE" id="PS50994"/>
    </source>
</evidence>
<feature type="domain" description="Integrase catalytic" evidence="1">
    <location>
        <begin position="110"/>
        <end position="192"/>
    </location>
</feature>
<protein>
    <submittedName>
        <fullName evidence="2">IS3 family transposase</fullName>
    </submittedName>
</protein>
<dbReference type="Gene3D" id="3.30.420.10">
    <property type="entry name" value="Ribonuclease H-like superfamily/Ribonuclease H"/>
    <property type="match status" value="1"/>
</dbReference>
<proteinExistence type="predicted"/>
<dbReference type="InterPro" id="IPR048020">
    <property type="entry name" value="Transpos_IS3"/>
</dbReference>
<gene>
    <name evidence="2" type="ORF">JWV37_12615</name>
</gene>
<name>A0ABS2WVD9_9BACT</name>
<evidence type="ECO:0000313" key="3">
    <source>
        <dbReference type="Proteomes" id="UP000703590"/>
    </source>
</evidence>
<dbReference type="SUPFAM" id="SSF53098">
    <property type="entry name" value="Ribonuclease H-like"/>
    <property type="match status" value="1"/>
</dbReference>
<dbReference type="EMBL" id="JAFHKK010000063">
    <property type="protein sequence ID" value="MBN2965622.1"/>
    <property type="molecule type" value="Genomic_DNA"/>
</dbReference>
<reference evidence="3" key="1">
    <citation type="submission" date="2021-02" db="EMBL/GenBank/DDBJ databases">
        <title>Sulfurospirillum tamanensis sp. nov.</title>
        <authorList>
            <person name="Merkel A.Y."/>
        </authorList>
    </citation>
    <scope>NUCLEOTIDE SEQUENCE [LARGE SCALE GENOMIC DNA]</scope>
    <source>
        <strain evidence="3">T05b</strain>
    </source>
</reference>
<sequence>MIVADDKLLSIASQCTLLSISRSSVYYTPTGENPLNLKLMKLIDVQFLDTPWYGTRQMARYLRREGYNVGRKRVRRLMGKMGLSPIYQAPRTTLPNPEHKIYPYLLRDLEITRPNQVWCTDITYIRMQKGFLYLVAVMDWYSRKVLSWRISNTMDTDFCIEALEEAIEKYGTPEIFNTDQGSQFTSQRFTGV</sequence>
<reference evidence="2 3" key="2">
    <citation type="submission" date="2021-02" db="EMBL/GenBank/DDBJ databases">
        <title>Sulfurospirillum tamanensis sp. nov.</title>
        <authorList>
            <person name="Frolova A."/>
            <person name="Merkel A."/>
            <person name="Slobodkin A."/>
        </authorList>
    </citation>
    <scope>NUCLEOTIDE SEQUENCE [LARGE SCALE GENOMIC DNA]</scope>
    <source>
        <strain evidence="2 3">T05b</strain>
    </source>
</reference>
<feature type="non-terminal residue" evidence="2">
    <location>
        <position position="192"/>
    </location>
</feature>
<dbReference type="NCBIfam" id="NF033516">
    <property type="entry name" value="transpos_IS3"/>
    <property type="match status" value="1"/>
</dbReference>
<accession>A0ABS2WVD9</accession>
<dbReference type="Pfam" id="PF13276">
    <property type="entry name" value="HTH_21"/>
    <property type="match status" value="1"/>
</dbReference>
<dbReference type="Pfam" id="PF00665">
    <property type="entry name" value="rve"/>
    <property type="match status" value="1"/>
</dbReference>
<dbReference type="InterPro" id="IPR050900">
    <property type="entry name" value="Transposase_IS3/IS150/IS904"/>
</dbReference>
<reference evidence="2 3" key="3">
    <citation type="submission" date="2021-02" db="EMBL/GenBank/DDBJ databases">
        <authorList>
            <person name="Merkel A.Y."/>
        </authorList>
    </citation>
    <scope>NUCLEOTIDE SEQUENCE [LARGE SCALE GENOMIC DNA]</scope>
    <source>
        <strain evidence="2 3">T05b</strain>
    </source>
</reference>
<dbReference type="PROSITE" id="PS50994">
    <property type="entry name" value="INTEGRASE"/>
    <property type="match status" value="1"/>
</dbReference>
<comment type="caution">
    <text evidence="2">The sequence shown here is derived from an EMBL/GenBank/DDBJ whole genome shotgun (WGS) entry which is preliminary data.</text>
</comment>